<dbReference type="SUPFAM" id="SSF117281">
    <property type="entry name" value="Kelch motif"/>
    <property type="match status" value="1"/>
</dbReference>
<accession>A0A7S1UIK9</accession>
<evidence type="ECO:0000256" key="1">
    <source>
        <dbReference type="ARBA" id="ARBA00022441"/>
    </source>
</evidence>
<protein>
    <submittedName>
        <fullName evidence="3">Uncharacterized protein</fullName>
    </submittedName>
</protein>
<evidence type="ECO:0000256" key="2">
    <source>
        <dbReference type="ARBA" id="ARBA00022737"/>
    </source>
</evidence>
<dbReference type="AlphaFoldDB" id="A0A7S1UIK9"/>
<reference evidence="3" key="1">
    <citation type="submission" date="2021-01" db="EMBL/GenBank/DDBJ databases">
        <authorList>
            <person name="Corre E."/>
            <person name="Pelletier E."/>
            <person name="Niang G."/>
            <person name="Scheremetjew M."/>
            <person name="Finn R."/>
            <person name="Kale V."/>
            <person name="Holt S."/>
            <person name="Cochrane G."/>
            <person name="Meng A."/>
            <person name="Brown T."/>
            <person name="Cohen L."/>
        </authorList>
    </citation>
    <scope>NUCLEOTIDE SEQUENCE</scope>
    <source>
        <strain evidence="3">CCMP2877</strain>
    </source>
</reference>
<proteinExistence type="predicted"/>
<dbReference type="Gene3D" id="2.120.10.80">
    <property type="entry name" value="Kelch-type beta propeller"/>
    <property type="match status" value="2"/>
</dbReference>
<evidence type="ECO:0000313" key="3">
    <source>
        <dbReference type="EMBL" id="CAD9268506.1"/>
    </source>
</evidence>
<gene>
    <name evidence="3" type="ORF">PPAR1163_LOCUS26940</name>
</gene>
<keyword evidence="2" id="KW-0677">Repeat</keyword>
<dbReference type="PANTHER" id="PTHR46093">
    <property type="entry name" value="ACYL-COA-BINDING DOMAIN-CONTAINING PROTEIN 5"/>
    <property type="match status" value="1"/>
</dbReference>
<organism evidence="3">
    <name type="scientific">Phaeomonas parva</name>
    <dbReference type="NCBI Taxonomy" id="124430"/>
    <lineage>
        <taxon>Eukaryota</taxon>
        <taxon>Sar</taxon>
        <taxon>Stramenopiles</taxon>
        <taxon>Ochrophyta</taxon>
        <taxon>Pinguiophyceae</taxon>
        <taxon>Pinguiochrysidales</taxon>
        <taxon>Pinguiochrysidaceae</taxon>
        <taxon>Phaeomonas</taxon>
    </lineage>
</organism>
<dbReference type="PANTHER" id="PTHR46093:SF3">
    <property type="entry name" value="ACYL-COA-BINDING DOMAIN-CONTAINING PROTEIN 4"/>
    <property type="match status" value="1"/>
</dbReference>
<dbReference type="Pfam" id="PF24681">
    <property type="entry name" value="Kelch_KLHDC2_KLHL20_DRC7"/>
    <property type="match status" value="1"/>
</dbReference>
<dbReference type="InterPro" id="IPR015915">
    <property type="entry name" value="Kelch-typ_b-propeller"/>
</dbReference>
<name>A0A7S1UIK9_9STRA</name>
<dbReference type="EMBL" id="HBGJ01042888">
    <property type="protein sequence ID" value="CAD9268506.1"/>
    <property type="molecule type" value="Transcribed_RNA"/>
</dbReference>
<keyword evidence="1" id="KW-0880">Kelch repeat</keyword>
<sequence>MAEEDQVGVLPQLAWAKQLCNGQIPPARGGHSAVLAESQLVVFGGHYYKGDSAFEYSNDVYVLDVESLTWQRVTCSGEVPEPRYGHSAVLVGSRMFVMGGKGSQGRLFRDMYFLDLIDWKWVPVNATTAGPTPRFEHATLLVGRKIVLHGGWDGNTRCMGDTWVFDTATFTWIQPRISGLPPSPRHGHTLNLLPDGRIVCFGGAGVDNMGVPLYYDDFRQLDPEKMQWSKVRSSGMLPSARMGHTCVLLGNRLVLFGGWGYGGCQCPEEGNKRQGAVTALVFDIAKGKWSTTEHGGRPAQHTYGHTCDTIAGTTMVFYGGWNGHEAVSDLVVMEC</sequence>